<evidence type="ECO:0000256" key="14">
    <source>
        <dbReference type="ARBA" id="ARBA00083640"/>
    </source>
</evidence>
<dbReference type="EMBL" id="CP073754">
    <property type="protein sequence ID" value="QWF71668.1"/>
    <property type="molecule type" value="Genomic_DNA"/>
</dbReference>
<dbReference type="KEGG" id="mpad:KEF85_04110"/>
<evidence type="ECO:0000313" key="16">
    <source>
        <dbReference type="EMBL" id="QWF71668.1"/>
    </source>
</evidence>
<dbReference type="InterPro" id="IPR042221">
    <property type="entry name" value="Leu/Phe-tRNA_Trfase_N"/>
</dbReference>
<organism evidence="16 17">
    <name type="scientific">Methylomonas paludis</name>
    <dbReference type="NCBI Taxonomy" id="1173101"/>
    <lineage>
        <taxon>Bacteria</taxon>
        <taxon>Pseudomonadati</taxon>
        <taxon>Pseudomonadota</taxon>
        <taxon>Gammaproteobacteria</taxon>
        <taxon>Methylococcales</taxon>
        <taxon>Methylococcaceae</taxon>
        <taxon>Methylomonas</taxon>
    </lineage>
</organism>
<evidence type="ECO:0000256" key="2">
    <source>
        <dbReference type="ARBA" id="ARBA00022490"/>
    </source>
</evidence>
<dbReference type="Proteomes" id="UP000676649">
    <property type="component" value="Chromosome"/>
</dbReference>
<dbReference type="FunFam" id="3.40.630.70:FF:000001">
    <property type="entry name" value="Leucyl/phenylalanyl-tRNA--protein transferase"/>
    <property type="match status" value="1"/>
</dbReference>
<accession>A0A975MPJ5</accession>
<evidence type="ECO:0000256" key="4">
    <source>
        <dbReference type="ARBA" id="ARBA00023315"/>
    </source>
</evidence>
<dbReference type="Gene3D" id="3.30.70.3550">
    <property type="entry name" value="Leucyl/phenylalanyl-tRNA-protein transferase, N-terminal domain"/>
    <property type="match status" value="1"/>
</dbReference>
<dbReference type="Pfam" id="PF03588">
    <property type="entry name" value="Leu_Phe_trans"/>
    <property type="match status" value="1"/>
</dbReference>
<evidence type="ECO:0000256" key="12">
    <source>
        <dbReference type="ARBA" id="ARBA00077136"/>
    </source>
</evidence>
<dbReference type="FunFam" id="3.30.70.3550:FF:000001">
    <property type="entry name" value="Leucyl/phenylalanyl-tRNA--protein transferase"/>
    <property type="match status" value="1"/>
</dbReference>
<comment type="catalytic activity">
    <reaction evidence="7 15">
        <text>N-terminal L-lysyl-[protein] + L-leucyl-tRNA(Leu) = N-terminal L-leucyl-L-lysyl-[protein] + tRNA(Leu) + H(+)</text>
        <dbReference type="Rhea" id="RHEA:12340"/>
        <dbReference type="Rhea" id="RHEA-COMP:9613"/>
        <dbReference type="Rhea" id="RHEA-COMP:9622"/>
        <dbReference type="Rhea" id="RHEA-COMP:12670"/>
        <dbReference type="Rhea" id="RHEA-COMP:12671"/>
        <dbReference type="ChEBI" id="CHEBI:15378"/>
        <dbReference type="ChEBI" id="CHEBI:65249"/>
        <dbReference type="ChEBI" id="CHEBI:78442"/>
        <dbReference type="ChEBI" id="CHEBI:78494"/>
        <dbReference type="ChEBI" id="CHEBI:133043"/>
        <dbReference type="EC" id="2.3.2.6"/>
    </reaction>
</comment>
<comment type="subcellular location">
    <subcellularLocation>
        <location evidence="1 15">Cytoplasm</location>
    </subcellularLocation>
</comment>
<dbReference type="GO" id="GO:0030163">
    <property type="term" value="P:protein catabolic process"/>
    <property type="evidence" value="ECO:0007669"/>
    <property type="project" value="UniProtKB-UniRule"/>
</dbReference>
<evidence type="ECO:0000256" key="1">
    <source>
        <dbReference type="ARBA" id="ARBA00004496"/>
    </source>
</evidence>
<dbReference type="InterPro" id="IPR004616">
    <property type="entry name" value="Leu/Phe-tRNA_Trfase"/>
</dbReference>
<dbReference type="GO" id="GO:0005737">
    <property type="term" value="C:cytoplasm"/>
    <property type="evidence" value="ECO:0007669"/>
    <property type="project" value="UniProtKB-SubCell"/>
</dbReference>
<dbReference type="InterPro" id="IPR016181">
    <property type="entry name" value="Acyl_CoA_acyltransferase"/>
</dbReference>
<evidence type="ECO:0000256" key="7">
    <source>
        <dbReference type="ARBA" id="ARBA00051538"/>
    </source>
</evidence>
<dbReference type="InterPro" id="IPR042203">
    <property type="entry name" value="Leu/Phe-tRNA_Trfase_C"/>
</dbReference>
<evidence type="ECO:0000256" key="6">
    <source>
        <dbReference type="ARBA" id="ARBA00050652"/>
    </source>
</evidence>
<protein>
    <recommendedName>
        <fullName evidence="11 15">Leucyl/phenylalanyl-tRNA--protein transferase</fullName>
        <ecNumber evidence="10 15">2.3.2.6</ecNumber>
    </recommendedName>
    <alternativeName>
        <fullName evidence="12 15">L/F-transferase</fullName>
    </alternativeName>
    <alternativeName>
        <fullName evidence="13 15">Leucyltransferase</fullName>
    </alternativeName>
    <alternativeName>
        <fullName evidence="14 15">Phenyalanyltransferase</fullName>
    </alternativeName>
</protein>
<evidence type="ECO:0000256" key="9">
    <source>
        <dbReference type="ARBA" id="ARBA00061535"/>
    </source>
</evidence>
<keyword evidence="4 15" id="KW-0012">Acyltransferase</keyword>
<proteinExistence type="inferred from homology"/>
<dbReference type="EC" id="2.3.2.6" evidence="10 15"/>
<comment type="similarity">
    <text evidence="9 15">Belongs to the L/F-transferase family.</text>
</comment>
<comment type="catalytic activity">
    <reaction evidence="6 15">
        <text>N-terminal L-arginyl-[protein] + L-leucyl-tRNA(Leu) = N-terminal L-leucyl-L-arginyl-[protein] + tRNA(Leu) + H(+)</text>
        <dbReference type="Rhea" id="RHEA:50416"/>
        <dbReference type="Rhea" id="RHEA-COMP:9613"/>
        <dbReference type="Rhea" id="RHEA-COMP:9622"/>
        <dbReference type="Rhea" id="RHEA-COMP:12672"/>
        <dbReference type="Rhea" id="RHEA-COMP:12673"/>
        <dbReference type="ChEBI" id="CHEBI:15378"/>
        <dbReference type="ChEBI" id="CHEBI:64719"/>
        <dbReference type="ChEBI" id="CHEBI:78442"/>
        <dbReference type="ChEBI" id="CHEBI:78494"/>
        <dbReference type="ChEBI" id="CHEBI:133044"/>
        <dbReference type="EC" id="2.3.2.6"/>
    </reaction>
</comment>
<gene>
    <name evidence="15 16" type="primary">aat</name>
    <name evidence="16" type="ORF">KEF85_04110</name>
</gene>
<evidence type="ECO:0000256" key="10">
    <source>
        <dbReference type="ARBA" id="ARBA00066767"/>
    </source>
</evidence>
<evidence type="ECO:0000256" key="3">
    <source>
        <dbReference type="ARBA" id="ARBA00022679"/>
    </source>
</evidence>
<evidence type="ECO:0000256" key="15">
    <source>
        <dbReference type="HAMAP-Rule" id="MF_00688"/>
    </source>
</evidence>
<sequence>MQIKALDPLSPHQAFPNPALALAEPNGLLAYGGCLSAPRLVNAYRQGIFPWYNPGEPILWWSPNPRLVLFPDKLKVSRSLQKTLRKQLFDIYFDRDFPQVIRACAAPRREQAGTWIIPEMIQAFENLHKLGLAHSVEAWQDGQLVGGLYGVAIGQVFFGESMFHRETDASKVVFVNLVKQLSAWGYQLIDCQVSSAHLLSLGAEEIPRAHFQNLLQRLCAMKPVNMAWQP</sequence>
<dbReference type="Gene3D" id="3.40.630.70">
    <property type="entry name" value="Leucyl/phenylalanyl-tRNA-protein transferase, C-terminal domain"/>
    <property type="match status" value="1"/>
</dbReference>
<evidence type="ECO:0000256" key="5">
    <source>
        <dbReference type="ARBA" id="ARBA00050607"/>
    </source>
</evidence>
<dbReference type="NCBIfam" id="TIGR00667">
    <property type="entry name" value="aat"/>
    <property type="match status" value="1"/>
</dbReference>
<reference evidence="16" key="1">
    <citation type="submission" date="2021-04" db="EMBL/GenBank/DDBJ databases">
        <title>Draft genome sequence data of methanotrophic Methylovulum sp. strain S1L and Methylomonas sp. strain S2AM isolated from boreal lake water columns.</title>
        <authorList>
            <person name="Rissanen A.J."/>
            <person name="Mangayil R."/>
            <person name="Svenning M.M."/>
            <person name="Khanongnuch R."/>
        </authorList>
    </citation>
    <scope>NUCLEOTIDE SEQUENCE</scope>
    <source>
        <strain evidence="16">S2AM</strain>
    </source>
</reference>
<dbReference type="GO" id="GO:0008914">
    <property type="term" value="F:leucyl-tRNA--protein transferase activity"/>
    <property type="evidence" value="ECO:0007669"/>
    <property type="project" value="UniProtKB-UniRule"/>
</dbReference>
<keyword evidence="3 15" id="KW-0808">Transferase</keyword>
<dbReference type="SUPFAM" id="SSF55729">
    <property type="entry name" value="Acyl-CoA N-acyltransferases (Nat)"/>
    <property type="match status" value="1"/>
</dbReference>
<dbReference type="HAMAP" id="MF_00688">
    <property type="entry name" value="Leu_Phe_trans"/>
    <property type="match status" value="1"/>
</dbReference>
<evidence type="ECO:0000256" key="11">
    <source>
        <dbReference type="ARBA" id="ARBA00074372"/>
    </source>
</evidence>
<comment type="catalytic activity">
    <reaction evidence="5 15">
        <text>L-phenylalanyl-tRNA(Phe) + an N-terminal L-alpha-aminoacyl-[protein] = an N-terminal L-phenylalanyl-L-alpha-aminoacyl-[protein] + tRNA(Phe)</text>
        <dbReference type="Rhea" id="RHEA:43632"/>
        <dbReference type="Rhea" id="RHEA-COMP:9668"/>
        <dbReference type="Rhea" id="RHEA-COMP:9699"/>
        <dbReference type="Rhea" id="RHEA-COMP:10636"/>
        <dbReference type="Rhea" id="RHEA-COMP:10637"/>
        <dbReference type="ChEBI" id="CHEBI:78442"/>
        <dbReference type="ChEBI" id="CHEBI:78531"/>
        <dbReference type="ChEBI" id="CHEBI:78597"/>
        <dbReference type="ChEBI" id="CHEBI:83561"/>
        <dbReference type="EC" id="2.3.2.6"/>
    </reaction>
</comment>
<evidence type="ECO:0000256" key="13">
    <source>
        <dbReference type="ARBA" id="ARBA00077165"/>
    </source>
</evidence>
<keyword evidence="2 15" id="KW-0963">Cytoplasm</keyword>
<dbReference type="PANTHER" id="PTHR30098:SF2">
    <property type="entry name" value="LEUCYL_PHENYLALANYL-TRNA--PROTEIN TRANSFERASE"/>
    <property type="match status" value="1"/>
</dbReference>
<comment type="function">
    <text evidence="8 15">Functions in the N-end rule pathway of protein degradation where it conjugates Leu, Phe and, less efficiently, Met from aminoacyl-tRNAs to the N-termini of proteins containing an N-terminal arginine or lysine.</text>
</comment>
<evidence type="ECO:0000256" key="8">
    <source>
        <dbReference type="ARBA" id="ARBA00054043"/>
    </source>
</evidence>
<dbReference type="PANTHER" id="PTHR30098">
    <property type="entry name" value="LEUCYL/PHENYLALANYL-TRNA--PROTEIN TRANSFERASE"/>
    <property type="match status" value="1"/>
</dbReference>
<keyword evidence="17" id="KW-1185">Reference proteome</keyword>
<name>A0A975MPJ5_9GAMM</name>
<dbReference type="RefSeq" id="WP_215583450.1">
    <property type="nucleotide sequence ID" value="NZ_CP073754.1"/>
</dbReference>
<dbReference type="AlphaFoldDB" id="A0A975MPJ5"/>
<evidence type="ECO:0000313" key="17">
    <source>
        <dbReference type="Proteomes" id="UP000676649"/>
    </source>
</evidence>